<dbReference type="OMA" id="LSYFCNT"/>
<evidence type="ECO:0000256" key="1">
    <source>
        <dbReference type="SAM" id="MobiDB-lite"/>
    </source>
</evidence>
<dbReference type="Proteomes" id="UP000217790">
    <property type="component" value="Unassembled WGS sequence"/>
</dbReference>
<name>A0A2H3CZ99_ARMGA</name>
<dbReference type="AlphaFoldDB" id="A0A2H3CZ99"/>
<evidence type="ECO:0000313" key="4">
    <source>
        <dbReference type="Proteomes" id="UP000217790"/>
    </source>
</evidence>
<reference evidence="4" key="1">
    <citation type="journal article" date="2017" name="Nat. Ecol. Evol.">
        <title>Genome expansion and lineage-specific genetic innovations in the forest pathogenic fungi Armillaria.</title>
        <authorList>
            <person name="Sipos G."/>
            <person name="Prasanna A.N."/>
            <person name="Walter M.C."/>
            <person name="O'Connor E."/>
            <person name="Balint B."/>
            <person name="Krizsan K."/>
            <person name="Kiss B."/>
            <person name="Hess J."/>
            <person name="Varga T."/>
            <person name="Slot J."/>
            <person name="Riley R."/>
            <person name="Boka B."/>
            <person name="Rigling D."/>
            <person name="Barry K."/>
            <person name="Lee J."/>
            <person name="Mihaltcheva S."/>
            <person name="LaButti K."/>
            <person name="Lipzen A."/>
            <person name="Waldron R."/>
            <person name="Moloney N.M."/>
            <person name="Sperisen C."/>
            <person name="Kredics L."/>
            <person name="Vagvoelgyi C."/>
            <person name="Patrignani A."/>
            <person name="Fitzpatrick D."/>
            <person name="Nagy I."/>
            <person name="Doyle S."/>
            <person name="Anderson J.B."/>
            <person name="Grigoriev I.V."/>
            <person name="Gueldener U."/>
            <person name="Muensterkoetter M."/>
            <person name="Nagy L.G."/>
        </authorList>
    </citation>
    <scope>NUCLEOTIDE SEQUENCE [LARGE SCALE GENOMIC DNA]</scope>
    <source>
        <strain evidence="4">Ar21-2</strain>
    </source>
</reference>
<proteinExistence type="predicted"/>
<evidence type="ECO:0000313" key="3">
    <source>
        <dbReference type="EMBL" id="PBK81423.1"/>
    </source>
</evidence>
<sequence>MSLCILSYFCNTGISHADTKKCQPIRRAMIVVIMILHVMAIVDFTLYWSYMRLIYVKHGQTVMDEGLAYLNAFNLVIPMYITSIVSTICADSAMIWRCWMVWGKRWPIVVLPILFLISGIAFILATTLWCTLMIVFRILSVGWASTGSGRPFRVYRHVIEILVESSTLYAISLLLDIVLLVCQKPAGSYTDVMAAFARGVAPTLLIGRIAAGHARPDDSWEGSVMSSLRFGRDSEQLGSQDDATQSVTVDNDLEVPPEREDNLEDAFEQGVNDEDPFILYGHQHTEAHR</sequence>
<gene>
    <name evidence="3" type="ORF">ARMGADRAFT_1144310</name>
</gene>
<accession>A0A2H3CZ99</accession>
<feature type="transmembrane region" description="Helical" evidence="2">
    <location>
        <begin position="108"/>
        <end position="139"/>
    </location>
</feature>
<evidence type="ECO:0000256" key="2">
    <source>
        <dbReference type="SAM" id="Phobius"/>
    </source>
</evidence>
<keyword evidence="2" id="KW-1133">Transmembrane helix</keyword>
<feature type="transmembrane region" description="Helical" evidence="2">
    <location>
        <begin position="68"/>
        <end position="96"/>
    </location>
</feature>
<feature type="compositionally biased region" description="Acidic residues" evidence="1">
    <location>
        <begin position="251"/>
        <end position="260"/>
    </location>
</feature>
<keyword evidence="4" id="KW-1185">Reference proteome</keyword>
<dbReference type="EMBL" id="KZ293730">
    <property type="protein sequence ID" value="PBK81423.1"/>
    <property type="molecule type" value="Genomic_DNA"/>
</dbReference>
<keyword evidence="2" id="KW-0812">Transmembrane</keyword>
<feature type="transmembrane region" description="Helical" evidence="2">
    <location>
        <begin position="28"/>
        <end position="48"/>
    </location>
</feature>
<dbReference type="OrthoDB" id="3038148at2759"/>
<protein>
    <submittedName>
        <fullName evidence="3">Uncharacterized protein</fullName>
    </submittedName>
</protein>
<feature type="compositionally biased region" description="Polar residues" evidence="1">
    <location>
        <begin position="236"/>
        <end position="249"/>
    </location>
</feature>
<dbReference type="InParanoid" id="A0A2H3CZ99"/>
<organism evidence="3 4">
    <name type="scientific">Armillaria gallica</name>
    <name type="common">Bulbous honey fungus</name>
    <name type="synonym">Armillaria bulbosa</name>
    <dbReference type="NCBI Taxonomy" id="47427"/>
    <lineage>
        <taxon>Eukaryota</taxon>
        <taxon>Fungi</taxon>
        <taxon>Dikarya</taxon>
        <taxon>Basidiomycota</taxon>
        <taxon>Agaricomycotina</taxon>
        <taxon>Agaricomycetes</taxon>
        <taxon>Agaricomycetidae</taxon>
        <taxon>Agaricales</taxon>
        <taxon>Marasmiineae</taxon>
        <taxon>Physalacriaceae</taxon>
        <taxon>Armillaria</taxon>
    </lineage>
</organism>
<feature type="region of interest" description="Disordered" evidence="1">
    <location>
        <begin position="235"/>
        <end position="260"/>
    </location>
</feature>
<keyword evidence="2" id="KW-0472">Membrane</keyword>